<dbReference type="Proteomes" id="UP001157733">
    <property type="component" value="Chromosome"/>
</dbReference>
<protein>
    <recommendedName>
        <fullName evidence="2">Uncharacterized protein TP-0789 domain-containing protein</fullName>
    </recommendedName>
</protein>
<dbReference type="CDD" id="cd16329">
    <property type="entry name" value="LolA_like"/>
    <property type="match status" value="1"/>
</dbReference>
<gene>
    <name evidence="3" type="ORF">NSPWAT_2064</name>
</gene>
<name>A0ABM9HFY4_9BACT</name>
<dbReference type="InterPro" id="IPR033399">
    <property type="entry name" value="TP_0789-like"/>
</dbReference>
<dbReference type="Gene3D" id="2.50.20.10">
    <property type="entry name" value="Lipoprotein localisation LolA/LolB/LppX"/>
    <property type="match status" value="1"/>
</dbReference>
<evidence type="ECO:0000313" key="3">
    <source>
        <dbReference type="EMBL" id="CAI2718920.1"/>
    </source>
</evidence>
<reference evidence="3 4" key="1">
    <citation type="submission" date="2022-09" db="EMBL/GenBank/DDBJ databases">
        <authorList>
            <person name="Kop L."/>
        </authorList>
    </citation>
    <scope>NUCLEOTIDE SEQUENCE [LARGE SCALE GENOMIC DNA]</scope>
    <source>
        <strain evidence="3 4">347</strain>
    </source>
</reference>
<sequence length="261" mass="31037">MKSLLLTLFVLVAPTFQDLPDGSPEEKGRAIAFKVEEDFDHYGDTTSDVVLNIKKKNQKTISRKMSLKILVTKENTDKVLMRFHHPADIKGMAFLIWTHKNTFDDLWVYIPDLRRVKRASSQTKGSDFMGTEFQTEDLIRAEPEKYTYRWLEDKPCEKLECYLVNRYPKEKSSIYSRQVLWVDKDEFRIQKIDSYDKKGNLIKTLSFHGYRLYNEEFWRWDVHELTDHRTGEVTLSEFNNWQFNTGLRESRFTVNGLKNIR</sequence>
<organism evidence="3 4">
    <name type="scientific">Nitrospina watsonii</name>
    <dbReference type="NCBI Taxonomy" id="1323948"/>
    <lineage>
        <taxon>Bacteria</taxon>
        <taxon>Pseudomonadati</taxon>
        <taxon>Nitrospinota/Tectimicrobiota group</taxon>
        <taxon>Nitrospinota</taxon>
        <taxon>Nitrospinia</taxon>
        <taxon>Nitrospinales</taxon>
        <taxon>Nitrospinaceae</taxon>
        <taxon>Nitrospina</taxon>
    </lineage>
</organism>
<dbReference type="SUPFAM" id="SSF89392">
    <property type="entry name" value="Prokaryotic lipoproteins and lipoprotein localization factors"/>
    <property type="match status" value="1"/>
</dbReference>
<proteinExistence type="predicted"/>
<accession>A0ABM9HFY4</accession>
<evidence type="ECO:0000259" key="2">
    <source>
        <dbReference type="Pfam" id="PF17131"/>
    </source>
</evidence>
<keyword evidence="1" id="KW-0732">Signal</keyword>
<keyword evidence="4" id="KW-1185">Reference proteome</keyword>
<feature type="domain" description="Uncharacterized protein TP-0789" evidence="2">
    <location>
        <begin position="76"/>
        <end position="258"/>
    </location>
</feature>
<evidence type="ECO:0000313" key="4">
    <source>
        <dbReference type="Proteomes" id="UP001157733"/>
    </source>
</evidence>
<dbReference type="InterPro" id="IPR029046">
    <property type="entry name" value="LolA/LolB/LppX"/>
</dbReference>
<dbReference type="Pfam" id="PF17131">
    <property type="entry name" value="LolA_like"/>
    <property type="match status" value="1"/>
</dbReference>
<dbReference type="EMBL" id="OX336137">
    <property type="protein sequence ID" value="CAI2718920.1"/>
    <property type="molecule type" value="Genomic_DNA"/>
</dbReference>
<dbReference type="RefSeq" id="WP_282011788.1">
    <property type="nucleotide sequence ID" value="NZ_OX336137.1"/>
</dbReference>
<evidence type="ECO:0000256" key="1">
    <source>
        <dbReference type="ARBA" id="ARBA00022729"/>
    </source>
</evidence>